<evidence type="ECO:0000313" key="2">
    <source>
        <dbReference type="EMBL" id="CAG6790575.1"/>
    </source>
</evidence>
<sequence length="99" mass="11802">MSFRIYYKLNTYSNFELSAFSSNASVVFRKEVWQLRKDKLQTFLLILLAVTLEALLVLKGCFHRLIPYTFRLDSFHQVFGCHLQTWRSQPRSKRPPVMQ</sequence>
<name>A0A8D9FJB7_9HEMI</name>
<keyword evidence="1" id="KW-0472">Membrane</keyword>
<dbReference type="EMBL" id="HBUF01671730">
    <property type="protein sequence ID" value="CAG6790576.1"/>
    <property type="molecule type" value="Transcribed_RNA"/>
</dbReference>
<proteinExistence type="predicted"/>
<dbReference type="EMBL" id="HBUF01671729">
    <property type="protein sequence ID" value="CAG6790575.1"/>
    <property type="molecule type" value="Transcribed_RNA"/>
</dbReference>
<evidence type="ECO:0000256" key="1">
    <source>
        <dbReference type="SAM" id="Phobius"/>
    </source>
</evidence>
<dbReference type="AlphaFoldDB" id="A0A8D9FJB7"/>
<keyword evidence="1" id="KW-1133">Transmembrane helix</keyword>
<feature type="transmembrane region" description="Helical" evidence="1">
    <location>
        <begin position="43"/>
        <end position="62"/>
    </location>
</feature>
<reference evidence="2" key="1">
    <citation type="submission" date="2021-05" db="EMBL/GenBank/DDBJ databases">
        <authorList>
            <person name="Alioto T."/>
            <person name="Alioto T."/>
            <person name="Gomez Garrido J."/>
        </authorList>
    </citation>
    <scope>NUCLEOTIDE SEQUENCE</scope>
</reference>
<protein>
    <submittedName>
        <fullName evidence="2">Uncharacterized protein</fullName>
    </submittedName>
</protein>
<organism evidence="2">
    <name type="scientific">Cacopsylla melanoneura</name>
    <dbReference type="NCBI Taxonomy" id="428564"/>
    <lineage>
        <taxon>Eukaryota</taxon>
        <taxon>Metazoa</taxon>
        <taxon>Ecdysozoa</taxon>
        <taxon>Arthropoda</taxon>
        <taxon>Hexapoda</taxon>
        <taxon>Insecta</taxon>
        <taxon>Pterygota</taxon>
        <taxon>Neoptera</taxon>
        <taxon>Paraneoptera</taxon>
        <taxon>Hemiptera</taxon>
        <taxon>Sternorrhyncha</taxon>
        <taxon>Psylloidea</taxon>
        <taxon>Psyllidae</taxon>
        <taxon>Psyllinae</taxon>
        <taxon>Cacopsylla</taxon>
    </lineage>
</organism>
<keyword evidence="1" id="KW-0812">Transmembrane</keyword>
<accession>A0A8D9FJB7</accession>